<keyword evidence="1 4" id="KW-0349">Heme</keyword>
<keyword evidence="5" id="KW-0812">Transmembrane</keyword>
<dbReference type="PANTHER" id="PTHR35008:SF8">
    <property type="entry name" value="ALCOHOL DEHYDROGENASE CYTOCHROME C SUBUNIT"/>
    <property type="match status" value="1"/>
</dbReference>
<dbReference type="GO" id="GO:0046872">
    <property type="term" value="F:metal ion binding"/>
    <property type="evidence" value="ECO:0007669"/>
    <property type="project" value="UniProtKB-KW"/>
</dbReference>
<dbReference type="InterPro" id="IPR036909">
    <property type="entry name" value="Cyt_c-like_dom_sf"/>
</dbReference>
<evidence type="ECO:0000256" key="5">
    <source>
        <dbReference type="SAM" id="Phobius"/>
    </source>
</evidence>
<evidence type="ECO:0000256" key="1">
    <source>
        <dbReference type="ARBA" id="ARBA00022617"/>
    </source>
</evidence>
<comment type="caution">
    <text evidence="7">The sequence shown here is derived from an EMBL/GenBank/DDBJ whole genome shotgun (WGS) entry which is preliminary data.</text>
</comment>
<dbReference type="AlphaFoldDB" id="A0A7W9ZN26"/>
<evidence type="ECO:0000259" key="6">
    <source>
        <dbReference type="PROSITE" id="PS51007"/>
    </source>
</evidence>
<protein>
    <submittedName>
        <fullName evidence="7">Mono/diheme cytochrome c family protein</fullName>
    </submittedName>
</protein>
<keyword evidence="5" id="KW-0472">Membrane</keyword>
<proteinExistence type="predicted"/>
<evidence type="ECO:0000256" key="2">
    <source>
        <dbReference type="ARBA" id="ARBA00022723"/>
    </source>
</evidence>
<sequence length="358" mass="38714">MHEANPWLPLVARIRPNGLPTVNNASSPSESGCVAGPHMVEPSLVQDDGTTILGFKMKGSWLFSIAIAAIFISSTVWVLTKPHLPFSADDPRLTPGDAERGRLVFAAGDCGSCHASPGQPDRLRLGGDLALASPYGTFRTPNISPDRQAGIGSWSVADLANALVAGVSPAKKHYYPVFPYASYTGMKIDDIRDLYAFLRTLEPVADHPQPHDIALLFRIRRFVGLWKFLFFNEGRSEGMLNGDPLHDRGAYLVEVVGHCAECHSSRNVFGAIEPITRFAGGVSSEGVGFNPNITPGGIGSWSENDITMMLRSGKTPDHGYVGWSMADVVRNTAELTEADRIAVARYLKSLPPRPTAHP</sequence>
<dbReference type="Pfam" id="PF00034">
    <property type="entry name" value="Cytochrom_C"/>
    <property type="match status" value="1"/>
</dbReference>
<dbReference type="SUPFAM" id="SSF46626">
    <property type="entry name" value="Cytochrome c"/>
    <property type="match status" value="2"/>
</dbReference>
<evidence type="ECO:0000313" key="7">
    <source>
        <dbReference type="EMBL" id="MBB6219315.1"/>
    </source>
</evidence>
<accession>A0A7W9ZN26</accession>
<dbReference type="PANTHER" id="PTHR35008">
    <property type="entry name" value="BLL4482 PROTEIN-RELATED"/>
    <property type="match status" value="1"/>
</dbReference>
<dbReference type="Proteomes" id="UP000517187">
    <property type="component" value="Unassembled WGS sequence"/>
</dbReference>
<dbReference type="GO" id="GO:0009055">
    <property type="term" value="F:electron transfer activity"/>
    <property type="evidence" value="ECO:0007669"/>
    <property type="project" value="InterPro"/>
</dbReference>
<name>A0A7W9ZN26_RHILE</name>
<dbReference type="GO" id="GO:0020037">
    <property type="term" value="F:heme binding"/>
    <property type="evidence" value="ECO:0007669"/>
    <property type="project" value="InterPro"/>
</dbReference>
<feature type="domain" description="Cytochrome c" evidence="6">
    <location>
        <begin position="244"/>
        <end position="351"/>
    </location>
</feature>
<reference evidence="7 8" key="1">
    <citation type="submission" date="2020-08" db="EMBL/GenBank/DDBJ databases">
        <title>Genomic Encyclopedia of Type Strains, Phase IV (KMG-V): Genome sequencing to study the core and pangenomes of soil and plant-associated prokaryotes.</title>
        <authorList>
            <person name="Whitman W."/>
        </authorList>
    </citation>
    <scope>NUCLEOTIDE SEQUENCE [LARGE SCALE GENOMIC DNA]</scope>
    <source>
        <strain evidence="7 8">SEMIA 4011</strain>
    </source>
</reference>
<feature type="transmembrane region" description="Helical" evidence="5">
    <location>
        <begin position="61"/>
        <end position="79"/>
    </location>
</feature>
<gene>
    <name evidence="7" type="ORF">GGE66_000259</name>
</gene>
<evidence type="ECO:0000256" key="3">
    <source>
        <dbReference type="ARBA" id="ARBA00023004"/>
    </source>
</evidence>
<feature type="domain" description="Cytochrome c" evidence="6">
    <location>
        <begin position="96"/>
        <end position="202"/>
    </location>
</feature>
<evidence type="ECO:0000313" key="8">
    <source>
        <dbReference type="Proteomes" id="UP000517187"/>
    </source>
</evidence>
<dbReference type="Gene3D" id="1.10.760.10">
    <property type="entry name" value="Cytochrome c-like domain"/>
    <property type="match status" value="1"/>
</dbReference>
<organism evidence="7 8">
    <name type="scientific">Rhizobium leguminosarum</name>
    <dbReference type="NCBI Taxonomy" id="384"/>
    <lineage>
        <taxon>Bacteria</taxon>
        <taxon>Pseudomonadati</taxon>
        <taxon>Pseudomonadota</taxon>
        <taxon>Alphaproteobacteria</taxon>
        <taxon>Hyphomicrobiales</taxon>
        <taxon>Rhizobiaceae</taxon>
        <taxon>Rhizobium/Agrobacterium group</taxon>
        <taxon>Rhizobium</taxon>
    </lineage>
</organism>
<keyword evidence="5" id="KW-1133">Transmembrane helix</keyword>
<dbReference type="InterPro" id="IPR051459">
    <property type="entry name" value="Cytochrome_c-type_DH"/>
</dbReference>
<dbReference type="PROSITE" id="PS51007">
    <property type="entry name" value="CYTC"/>
    <property type="match status" value="2"/>
</dbReference>
<evidence type="ECO:0000256" key="4">
    <source>
        <dbReference type="PROSITE-ProRule" id="PRU00433"/>
    </source>
</evidence>
<dbReference type="EMBL" id="JACIIJ010000001">
    <property type="protein sequence ID" value="MBB6219315.1"/>
    <property type="molecule type" value="Genomic_DNA"/>
</dbReference>
<keyword evidence="2 4" id="KW-0479">Metal-binding</keyword>
<dbReference type="InterPro" id="IPR009056">
    <property type="entry name" value="Cyt_c-like_dom"/>
</dbReference>
<keyword evidence="3 4" id="KW-0408">Iron</keyword>